<evidence type="ECO:0000313" key="9">
    <source>
        <dbReference type="EMBL" id="TKA61628.1"/>
    </source>
</evidence>
<keyword evidence="10" id="KW-1185">Reference proteome</keyword>
<dbReference type="PROSITE" id="PS00687">
    <property type="entry name" value="ALDEHYDE_DEHYDR_GLU"/>
    <property type="match status" value="1"/>
</dbReference>
<organism evidence="9 10">
    <name type="scientific">Cryomyces minteri</name>
    <dbReference type="NCBI Taxonomy" id="331657"/>
    <lineage>
        <taxon>Eukaryota</taxon>
        <taxon>Fungi</taxon>
        <taxon>Dikarya</taxon>
        <taxon>Ascomycota</taxon>
        <taxon>Pezizomycotina</taxon>
        <taxon>Dothideomycetes</taxon>
        <taxon>Dothideomycetes incertae sedis</taxon>
        <taxon>Cryomyces</taxon>
    </lineage>
</organism>
<comment type="similarity">
    <text evidence="1 6">Belongs to the aldehyde dehydrogenase family.</text>
</comment>
<evidence type="ECO:0000256" key="5">
    <source>
        <dbReference type="PROSITE-ProRule" id="PRU10007"/>
    </source>
</evidence>
<evidence type="ECO:0000256" key="2">
    <source>
        <dbReference type="ARBA" id="ARBA00023002"/>
    </source>
</evidence>
<evidence type="ECO:0000256" key="4">
    <source>
        <dbReference type="ARBA" id="ARBA00049194"/>
    </source>
</evidence>
<dbReference type="PANTHER" id="PTHR11699">
    <property type="entry name" value="ALDEHYDE DEHYDROGENASE-RELATED"/>
    <property type="match status" value="1"/>
</dbReference>
<dbReference type="Pfam" id="PF00171">
    <property type="entry name" value="Aldedh"/>
    <property type="match status" value="1"/>
</dbReference>
<comment type="catalytic activity">
    <reaction evidence="4">
        <text>an aldehyde + NAD(+) + H2O = a carboxylate + NADH + 2 H(+)</text>
        <dbReference type="Rhea" id="RHEA:16185"/>
        <dbReference type="ChEBI" id="CHEBI:15377"/>
        <dbReference type="ChEBI" id="CHEBI:15378"/>
        <dbReference type="ChEBI" id="CHEBI:17478"/>
        <dbReference type="ChEBI" id="CHEBI:29067"/>
        <dbReference type="ChEBI" id="CHEBI:57540"/>
        <dbReference type="ChEBI" id="CHEBI:57945"/>
        <dbReference type="EC" id="1.2.1.3"/>
    </reaction>
</comment>
<gene>
    <name evidence="9" type="ORF">B0A49_10786</name>
</gene>
<sequence length="500" mass="53250">MSLPLAANEVENRLYINGQFVPSSDGETFTVKSPYSHEAVATVYEATEDDTNRAVAAAKAAFPAWSALDPHERGAYLSKLATLVRDSHTELATLDALCMGRPVSSYFDAHYSANIYDHYAQAGFDAKGQTSLNTKGHMNFTLRQPIGVVGAIIPWNVPVMLFAHKVAPALAAGCTIVLKSSEKAPLSSLKLASLIHAVGFPPGTVNVLSGFGNPSGSVLSSHMDVRLINFTGSVATGRQVSAAAARSNLKKVILELGGKSPALIFEDADIEQASTETVMSMRLLSGQACIANSRIYVQESVAPAFLAAFRAKFEDVKCGDPLDPATTQGPQADGIQFERINHYIALGNEATGKTGAGAKQQQPSSTTNSHGNGNGKTSGFFIPPTIFTSVPETAPSMRDEIFGPVVHINTFATEAEAVQKANDTEFGLYASVYTRDMDRAMRVARALESGTVGINCTSPTMVGDMPFGGYKGSEIGREGFGYSLDNYLETKSVLLRVRDE</sequence>
<comment type="caution">
    <text evidence="9">The sequence shown here is derived from an EMBL/GenBank/DDBJ whole genome shotgun (WGS) entry which is preliminary data.</text>
</comment>
<dbReference type="Proteomes" id="UP000308768">
    <property type="component" value="Unassembled WGS sequence"/>
</dbReference>
<feature type="compositionally biased region" description="Polar residues" evidence="7">
    <location>
        <begin position="359"/>
        <end position="375"/>
    </location>
</feature>
<dbReference type="EMBL" id="NAJN01001705">
    <property type="protein sequence ID" value="TKA61628.1"/>
    <property type="molecule type" value="Genomic_DNA"/>
</dbReference>
<evidence type="ECO:0000313" key="10">
    <source>
        <dbReference type="Proteomes" id="UP000308768"/>
    </source>
</evidence>
<evidence type="ECO:0000259" key="8">
    <source>
        <dbReference type="Pfam" id="PF00171"/>
    </source>
</evidence>
<dbReference type="SUPFAM" id="SSF53720">
    <property type="entry name" value="ALDH-like"/>
    <property type="match status" value="1"/>
</dbReference>
<dbReference type="EC" id="1.2.1.3" evidence="3"/>
<feature type="domain" description="Aldehyde dehydrogenase" evidence="8">
    <location>
        <begin position="21"/>
        <end position="493"/>
    </location>
</feature>
<accession>A0A4U0WGS5</accession>
<name>A0A4U0WGS5_9PEZI</name>
<proteinExistence type="inferred from homology"/>
<feature type="region of interest" description="Disordered" evidence="7">
    <location>
        <begin position="352"/>
        <end position="375"/>
    </location>
</feature>
<dbReference type="FunFam" id="3.40.605.10:FF:000007">
    <property type="entry name" value="NAD/NADP-dependent betaine aldehyde dehydrogenase"/>
    <property type="match status" value="1"/>
</dbReference>
<protein>
    <recommendedName>
        <fullName evidence="3">aldehyde dehydrogenase (NAD(+))</fullName>
        <ecNumber evidence="3">1.2.1.3</ecNumber>
    </recommendedName>
</protein>
<dbReference type="OrthoDB" id="310895at2759"/>
<dbReference type="GO" id="GO:0004029">
    <property type="term" value="F:aldehyde dehydrogenase (NAD+) activity"/>
    <property type="evidence" value="ECO:0007669"/>
    <property type="project" value="UniProtKB-EC"/>
</dbReference>
<evidence type="ECO:0000256" key="7">
    <source>
        <dbReference type="SAM" id="MobiDB-lite"/>
    </source>
</evidence>
<dbReference type="InterPro" id="IPR029510">
    <property type="entry name" value="Ald_DH_CS_GLU"/>
</dbReference>
<dbReference type="FunFam" id="3.40.309.10:FF:000012">
    <property type="entry name" value="Betaine aldehyde dehydrogenase"/>
    <property type="match status" value="1"/>
</dbReference>
<dbReference type="STRING" id="331657.A0A4U0WGS5"/>
<reference evidence="9 10" key="1">
    <citation type="submission" date="2017-03" db="EMBL/GenBank/DDBJ databases">
        <title>Genomes of endolithic fungi from Antarctica.</title>
        <authorList>
            <person name="Coleine C."/>
            <person name="Masonjones S."/>
            <person name="Stajich J.E."/>
        </authorList>
    </citation>
    <scope>NUCLEOTIDE SEQUENCE [LARGE SCALE GENOMIC DNA]</scope>
    <source>
        <strain evidence="9 10">CCFEE 5187</strain>
    </source>
</reference>
<dbReference type="Gene3D" id="3.40.605.10">
    <property type="entry name" value="Aldehyde Dehydrogenase, Chain A, domain 1"/>
    <property type="match status" value="1"/>
</dbReference>
<evidence type="ECO:0000256" key="6">
    <source>
        <dbReference type="RuleBase" id="RU003345"/>
    </source>
</evidence>
<dbReference type="InterPro" id="IPR016161">
    <property type="entry name" value="Ald_DH/histidinol_DH"/>
</dbReference>
<dbReference type="InterPro" id="IPR015590">
    <property type="entry name" value="Aldehyde_DH_dom"/>
</dbReference>
<dbReference type="InterPro" id="IPR016162">
    <property type="entry name" value="Ald_DH_N"/>
</dbReference>
<evidence type="ECO:0000256" key="3">
    <source>
        <dbReference type="ARBA" id="ARBA00024226"/>
    </source>
</evidence>
<evidence type="ECO:0000256" key="1">
    <source>
        <dbReference type="ARBA" id="ARBA00009986"/>
    </source>
</evidence>
<dbReference type="AlphaFoldDB" id="A0A4U0WGS5"/>
<keyword evidence="2 6" id="KW-0560">Oxidoreductase</keyword>
<dbReference type="Gene3D" id="3.40.309.10">
    <property type="entry name" value="Aldehyde Dehydrogenase, Chain A, domain 2"/>
    <property type="match status" value="1"/>
</dbReference>
<dbReference type="InterPro" id="IPR016163">
    <property type="entry name" value="Ald_DH_C"/>
</dbReference>
<feature type="active site" evidence="5">
    <location>
        <position position="255"/>
    </location>
</feature>